<proteinExistence type="predicted"/>
<name>A0A366DMI7_9HYPH</name>
<keyword evidence="2" id="KW-1185">Reference proteome</keyword>
<comment type="caution">
    <text evidence="1">The sequence shown here is derived from an EMBL/GenBank/DDBJ whole genome shotgun (WGS) entry which is preliminary data.</text>
</comment>
<evidence type="ECO:0000313" key="1">
    <source>
        <dbReference type="EMBL" id="RBO90448.1"/>
    </source>
</evidence>
<organism evidence="1 2">
    <name type="scientific">Pseudochrobactrum asaccharolyticum</name>
    <dbReference type="NCBI Taxonomy" id="354351"/>
    <lineage>
        <taxon>Bacteria</taxon>
        <taxon>Pseudomonadati</taxon>
        <taxon>Pseudomonadota</taxon>
        <taxon>Alphaproteobacteria</taxon>
        <taxon>Hyphomicrobiales</taxon>
        <taxon>Brucellaceae</taxon>
        <taxon>Pseudochrobactrum</taxon>
    </lineage>
</organism>
<dbReference type="AlphaFoldDB" id="A0A366DMI7"/>
<evidence type="ECO:0000313" key="2">
    <source>
        <dbReference type="Proteomes" id="UP000252893"/>
    </source>
</evidence>
<accession>A0A366DMI7</accession>
<dbReference type="RefSeq" id="WP_170137570.1">
    <property type="nucleotide sequence ID" value="NZ_JBHEEG010000005.1"/>
</dbReference>
<reference evidence="1 2" key="1">
    <citation type="submission" date="2018-06" db="EMBL/GenBank/DDBJ databases">
        <title>Genomic Encyclopedia of Type Strains, Phase IV (KMG-IV): sequencing the most valuable type-strain genomes for metagenomic binning, comparative biology and taxonomic classification.</title>
        <authorList>
            <person name="Goeker M."/>
        </authorList>
    </citation>
    <scope>NUCLEOTIDE SEQUENCE [LARGE SCALE GENOMIC DNA]</scope>
    <source>
        <strain evidence="1 2">DSM 25619</strain>
    </source>
</reference>
<dbReference type="Proteomes" id="UP000252893">
    <property type="component" value="Unassembled WGS sequence"/>
</dbReference>
<sequence>MRKFRVHTAVDGTLDVTAETPNEAQKIAKDMIPDAIITKIKVVKGE</sequence>
<protein>
    <submittedName>
        <fullName evidence="1">Uncharacterized protein</fullName>
    </submittedName>
</protein>
<gene>
    <name evidence="1" type="ORF">DFR47_1139</name>
</gene>
<dbReference type="EMBL" id="QNRH01000013">
    <property type="protein sequence ID" value="RBO90448.1"/>
    <property type="molecule type" value="Genomic_DNA"/>
</dbReference>